<gene>
    <name evidence="2" type="ORF">H4075_17060</name>
</gene>
<proteinExistence type="predicted"/>
<feature type="transmembrane region" description="Helical" evidence="1">
    <location>
        <begin position="214"/>
        <end position="235"/>
    </location>
</feature>
<keyword evidence="1" id="KW-0472">Membrane</keyword>
<reference evidence="3" key="1">
    <citation type="submission" date="2020-08" db="EMBL/GenBank/DDBJ databases">
        <title>Lacibacter sp. S13-6-6 genome sequencing.</title>
        <authorList>
            <person name="Jin L."/>
        </authorList>
    </citation>
    <scope>NUCLEOTIDE SEQUENCE [LARGE SCALE GENOMIC DNA]</scope>
    <source>
        <strain evidence="3">S13-6-6</strain>
    </source>
</reference>
<accession>A0A7G5XE69</accession>
<feature type="transmembrane region" description="Helical" evidence="1">
    <location>
        <begin position="179"/>
        <end position="202"/>
    </location>
</feature>
<dbReference type="EMBL" id="CP060007">
    <property type="protein sequence ID" value="QNA43772.1"/>
    <property type="molecule type" value="Genomic_DNA"/>
</dbReference>
<dbReference type="AlphaFoldDB" id="A0A7G5XE69"/>
<evidence type="ECO:0000256" key="1">
    <source>
        <dbReference type="SAM" id="Phobius"/>
    </source>
</evidence>
<feature type="transmembrane region" description="Helical" evidence="1">
    <location>
        <begin position="156"/>
        <end position="173"/>
    </location>
</feature>
<keyword evidence="3" id="KW-1185">Reference proteome</keyword>
<evidence type="ECO:0000313" key="2">
    <source>
        <dbReference type="EMBL" id="QNA43772.1"/>
    </source>
</evidence>
<feature type="transmembrane region" description="Helical" evidence="1">
    <location>
        <begin position="304"/>
        <end position="323"/>
    </location>
</feature>
<dbReference type="RefSeq" id="WP_182802034.1">
    <property type="nucleotide sequence ID" value="NZ_CP060007.1"/>
</dbReference>
<feature type="transmembrane region" description="Helical" evidence="1">
    <location>
        <begin position="255"/>
        <end position="274"/>
    </location>
</feature>
<feature type="transmembrane region" description="Helical" evidence="1">
    <location>
        <begin position="48"/>
        <end position="71"/>
    </location>
</feature>
<keyword evidence="1" id="KW-1133">Transmembrane helix</keyword>
<sequence>MIAYNKTSLHNKEVQQQSTSAFESKLISADELQQIKAKYPVHFYTPNFFIRIGLFILTGIVVSFSFSLFSLIFMSSIEDAMKILLLFFSLLTYAALEFMIEKNNHYNSGVDDALLWNSAGMLLGSLIVIIDSGALTNCILTFLISFYCSLRFADRIMGVIAFLSLLAIIFFLFTDHLGISKAIIPFVLMAASAAVYFLMIRLEKKETLKNYKHCFTLIIIFSLLSFYAAGNYYVVREVNNAMFHLTSDGSLPFGWLFWVLTVLIPILYIIRGLLKKDVIFLRIGVLLIAAMIFTIRYYHSVLPLEIAMTIAGAILLILSYVLINYLRQPRFGFVYTEQKGDQKDEKSLIESLVIVETLGQEAKSSDATKFGGGSFGGGGAGGEY</sequence>
<keyword evidence="1" id="KW-0812">Transmembrane</keyword>
<feature type="transmembrane region" description="Helical" evidence="1">
    <location>
        <begin position="83"/>
        <end position="100"/>
    </location>
</feature>
<feature type="transmembrane region" description="Helical" evidence="1">
    <location>
        <begin position="120"/>
        <end position="144"/>
    </location>
</feature>
<feature type="transmembrane region" description="Helical" evidence="1">
    <location>
        <begin position="279"/>
        <end position="298"/>
    </location>
</feature>
<name>A0A7G5XE69_9BACT</name>
<dbReference type="Proteomes" id="UP000515344">
    <property type="component" value="Chromosome"/>
</dbReference>
<evidence type="ECO:0008006" key="4">
    <source>
        <dbReference type="Google" id="ProtNLM"/>
    </source>
</evidence>
<organism evidence="2 3">
    <name type="scientific">Lacibacter sediminis</name>
    <dbReference type="NCBI Taxonomy" id="2760713"/>
    <lineage>
        <taxon>Bacteria</taxon>
        <taxon>Pseudomonadati</taxon>
        <taxon>Bacteroidota</taxon>
        <taxon>Chitinophagia</taxon>
        <taxon>Chitinophagales</taxon>
        <taxon>Chitinophagaceae</taxon>
        <taxon>Lacibacter</taxon>
    </lineage>
</organism>
<evidence type="ECO:0000313" key="3">
    <source>
        <dbReference type="Proteomes" id="UP000515344"/>
    </source>
</evidence>
<dbReference type="KEGG" id="lacs:H4075_17060"/>
<protein>
    <recommendedName>
        <fullName evidence="4">DUF2157 domain-containing protein</fullName>
    </recommendedName>
</protein>